<keyword evidence="4" id="KW-0223">Dioxygenase</keyword>
<feature type="domain" description="TauD/TfdA-like" evidence="7">
    <location>
        <begin position="102"/>
        <end position="400"/>
    </location>
</feature>
<reference evidence="9" key="1">
    <citation type="submission" date="2019-06" db="EMBL/GenBank/DDBJ databases">
        <authorList>
            <person name="Broberg M."/>
        </authorList>
    </citation>
    <scope>NUCLEOTIDE SEQUENCE [LARGE SCALE GENOMIC DNA]</scope>
</reference>
<keyword evidence="5" id="KW-0560">Oxidoreductase</keyword>
<dbReference type="Gene3D" id="3.60.130.10">
    <property type="entry name" value="Clavaminate synthase-like"/>
    <property type="match status" value="1"/>
</dbReference>
<dbReference type="GO" id="GO:0046872">
    <property type="term" value="F:metal ion binding"/>
    <property type="evidence" value="ECO:0007669"/>
    <property type="project" value="UniProtKB-KW"/>
</dbReference>
<evidence type="ECO:0000256" key="6">
    <source>
        <dbReference type="ARBA" id="ARBA00023004"/>
    </source>
</evidence>
<dbReference type="SUPFAM" id="SSF51197">
    <property type="entry name" value="Clavaminate synthase-like"/>
    <property type="match status" value="1"/>
</dbReference>
<dbReference type="PANTHER" id="PTHR30468:SF1">
    <property type="entry name" value="ALPHA-KETOGLUTARATE-DEPENDENT SULFONATE DIOXYGENASE"/>
    <property type="match status" value="1"/>
</dbReference>
<gene>
    <name evidence="8" type="ORF">CSOL1703_00008465</name>
</gene>
<evidence type="ECO:0000313" key="8">
    <source>
        <dbReference type="EMBL" id="CAH0057988.1"/>
    </source>
</evidence>
<dbReference type="OrthoDB" id="10257314at2759"/>
<proteinExistence type="inferred from homology"/>
<dbReference type="InterPro" id="IPR003819">
    <property type="entry name" value="TauD/TfdA-like"/>
</dbReference>
<dbReference type="PANTHER" id="PTHR30468">
    <property type="entry name" value="ALPHA-KETOGLUTARATE-DEPENDENT SULFONATE DIOXYGENASE"/>
    <property type="match status" value="1"/>
</dbReference>
<evidence type="ECO:0000256" key="3">
    <source>
        <dbReference type="ARBA" id="ARBA00022723"/>
    </source>
</evidence>
<evidence type="ECO:0000313" key="9">
    <source>
        <dbReference type="Proteomes" id="UP000775872"/>
    </source>
</evidence>
<reference evidence="8 9" key="2">
    <citation type="submission" date="2021-10" db="EMBL/GenBank/DDBJ databases">
        <authorList>
            <person name="Piombo E."/>
        </authorList>
    </citation>
    <scope>NUCLEOTIDE SEQUENCE [LARGE SCALE GENOMIC DNA]</scope>
</reference>
<dbReference type="InterPro" id="IPR042098">
    <property type="entry name" value="TauD-like_sf"/>
</dbReference>
<evidence type="ECO:0000256" key="5">
    <source>
        <dbReference type="ARBA" id="ARBA00023002"/>
    </source>
</evidence>
<organism evidence="8 9">
    <name type="scientific">Clonostachys solani</name>
    <dbReference type="NCBI Taxonomy" id="160281"/>
    <lineage>
        <taxon>Eukaryota</taxon>
        <taxon>Fungi</taxon>
        <taxon>Dikarya</taxon>
        <taxon>Ascomycota</taxon>
        <taxon>Pezizomycotina</taxon>
        <taxon>Sordariomycetes</taxon>
        <taxon>Hypocreomycetidae</taxon>
        <taxon>Hypocreales</taxon>
        <taxon>Bionectriaceae</taxon>
        <taxon>Clonostachys</taxon>
    </lineage>
</organism>
<dbReference type="Proteomes" id="UP000775872">
    <property type="component" value="Unassembled WGS sequence"/>
</dbReference>
<comment type="cofactor">
    <cofactor evidence="1">
        <name>Fe(2+)</name>
        <dbReference type="ChEBI" id="CHEBI:29033"/>
    </cofactor>
</comment>
<evidence type="ECO:0000256" key="4">
    <source>
        <dbReference type="ARBA" id="ARBA00022964"/>
    </source>
</evidence>
<dbReference type="InterPro" id="IPR051323">
    <property type="entry name" value="AtsK-like"/>
</dbReference>
<evidence type="ECO:0000259" key="7">
    <source>
        <dbReference type="Pfam" id="PF02668"/>
    </source>
</evidence>
<evidence type="ECO:0000256" key="1">
    <source>
        <dbReference type="ARBA" id="ARBA00001954"/>
    </source>
</evidence>
<keyword evidence="9" id="KW-1185">Reference proteome</keyword>
<dbReference type="EMBL" id="CABFOC020000082">
    <property type="protein sequence ID" value="CAH0057988.1"/>
    <property type="molecule type" value="Genomic_DNA"/>
</dbReference>
<name>A0A9N9ZMJ2_9HYPO</name>
<comment type="caution">
    <text evidence="8">The sequence shown here is derived from an EMBL/GenBank/DDBJ whole genome shotgun (WGS) entry which is preliminary data.</text>
</comment>
<protein>
    <recommendedName>
        <fullName evidence="7">TauD/TfdA-like domain-containing protein</fullName>
    </recommendedName>
</protein>
<dbReference type="GO" id="GO:0016706">
    <property type="term" value="F:2-oxoglutarate-dependent dioxygenase activity"/>
    <property type="evidence" value="ECO:0007669"/>
    <property type="project" value="TreeGrafter"/>
</dbReference>
<sequence>MAPSAVKQPSTVSTFEAKGAPIIDRTKTTAVNMEGLKYPEYYPHNEPGDKFPDAEPFEYHDRALDADPTMPVFYNDHVQIEEVGYGQWSIESSTVSFFLVNLTPFIGVKVTGLDLATLDEAGQDQLALLAAKKGIVFFASDDKVKQTFRDISQKRKLEMVRYYGQLHKNSVQPRTHDSTEISVVYQDNINTVRVRSSPNKPNKQFSNCPLVNYVAKILQKHWWPNRLSRAVWHIDQSQEHQPPGMTFFCCMQADAPTGGDTLVGSLVEAYERLSPPMKQFLCGLRAVHSSKVMSAKAARVGGALRKNDIESSHPVVYEQPATGLKSIYINPERISHFEGLRHEESEWLLRFLSDYLTKSADFHARYKWSEGDVCVWDQRVCLHSAVLDNMDYRRHFIRITALAGIPKQATYTPPTYEDKYAY</sequence>
<dbReference type="GO" id="GO:0005737">
    <property type="term" value="C:cytoplasm"/>
    <property type="evidence" value="ECO:0007669"/>
    <property type="project" value="TreeGrafter"/>
</dbReference>
<dbReference type="AlphaFoldDB" id="A0A9N9ZMJ2"/>
<keyword evidence="3" id="KW-0479">Metal-binding</keyword>
<comment type="similarity">
    <text evidence="2">Belongs to the TfdA dioxygenase family.</text>
</comment>
<keyword evidence="6" id="KW-0408">Iron</keyword>
<accession>A0A9N9ZMJ2</accession>
<dbReference type="Pfam" id="PF02668">
    <property type="entry name" value="TauD"/>
    <property type="match status" value="1"/>
</dbReference>
<evidence type="ECO:0000256" key="2">
    <source>
        <dbReference type="ARBA" id="ARBA00005896"/>
    </source>
</evidence>